<evidence type="ECO:0000256" key="10">
    <source>
        <dbReference type="ARBA" id="ARBA00066767"/>
    </source>
</evidence>
<comment type="function">
    <text evidence="8 15">Functions in the N-end rule pathway of protein degradation where it conjugates Leu, Phe and, less efficiently, Met from aminoacyl-tRNAs to the N-termini of proteins containing an N-terminal arginine or lysine.</text>
</comment>
<evidence type="ECO:0000256" key="6">
    <source>
        <dbReference type="ARBA" id="ARBA00050652"/>
    </source>
</evidence>
<dbReference type="PANTHER" id="PTHR30098:SF2">
    <property type="entry name" value="LEUCYL_PHENYLALANYL-TRNA--PROTEIN TRANSFERASE"/>
    <property type="match status" value="1"/>
</dbReference>
<dbReference type="FunFam" id="3.30.70.3550:FF:000001">
    <property type="entry name" value="Leucyl/phenylalanyl-tRNA--protein transferase"/>
    <property type="match status" value="1"/>
</dbReference>
<evidence type="ECO:0000256" key="8">
    <source>
        <dbReference type="ARBA" id="ARBA00054043"/>
    </source>
</evidence>
<protein>
    <recommendedName>
        <fullName evidence="11 15">Leucyl/phenylalanyl-tRNA--protein transferase</fullName>
        <ecNumber evidence="10 15">2.3.2.6</ecNumber>
    </recommendedName>
    <alternativeName>
        <fullName evidence="12 15">L/F-transferase</fullName>
    </alternativeName>
    <alternativeName>
        <fullName evidence="13 15">Leucyltransferase</fullName>
    </alternativeName>
    <alternativeName>
        <fullName evidence="14 15">Phenyalanyltransferase</fullName>
    </alternativeName>
</protein>
<dbReference type="EMBL" id="SNYM01000006">
    <property type="protein sequence ID" value="TDQ48674.1"/>
    <property type="molecule type" value="Genomic_DNA"/>
</dbReference>
<evidence type="ECO:0000256" key="4">
    <source>
        <dbReference type="ARBA" id="ARBA00023315"/>
    </source>
</evidence>
<evidence type="ECO:0000256" key="14">
    <source>
        <dbReference type="ARBA" id="ARBA00083640"/>
    </source>
</evidence>
<dbReference type="GO" id="GO:0030163">
    <property type="term" value="P:protein catabolic process"/>
    <property type="evidence" value="ECO:0007669"/>
    <property type="project" value="UniProtKB-UniRule"/>
</dbReference>
<gene>
    <name evidence="15" type="primary">aat</name>
    <name evidence="16" type="ORF">EV696_106114</name>
</gene>
<evidence type="ECO:0000256" key="5">
    <source>
        <dbReference type="ARBA" id="ARBA00050607"/>
    </source>
</evidence>
<evidence type="ECO:0000256" key="15">
    <source>
        <dbReference type="HAMAP-Rule" id="MF_00688"/>
    </source>
</evidence>
<keyword evidence="4 15" id="KW-0012">Acyltransferase</keyword>
<evidence type="ECO:0000256" key="2">
    <source>
        <dbReference type="ARBA" id="ARBA00022490"/>
    </source>
</evidence>
<evidence type="ECO:0000313" key="16">
    <source>
        <dbReference type="EMBL" id="TDQ48674.1"/>
    </source>
</evidence>
<comment type="catalytic activity">
    <reaction evidence="5 15">
        <text>L-phenylalanyl-tRNA(Phe) + an N-terminal L-alpha-aminoacyl-[protein] = an N-terminal L-phenylalanyl-L-alpha-aminoacyl-[protein] + tRNA(Phe)</text>
        <dbReference type="Rhea" id="RHEA:43632"/>
        <dbReference type="Rhea" id="RHEA-COMP:9668"/>
        <dbReference type="Rhea" id="RHEA-COMP:9699"/>
        <dbReference type="Rhea" id="RHEA-COMP:10636"/>
        <dbReference type="Rhea" id="RHEA-COMP:10637"/>
        <dbReference type="ChEBI" id="CHEBI:78442"/>
        <dbReference type="ChEBI" id="CHEBI:78531"/>
        <dbReference type="ChEBI" id="CHEBI:78597"/>
        <dbReference type="ChEBI" id="CHEBI:83561"/>
        <dbReference type="EC" id="2.3.2.6"/>
    </reaction>
</comment>
<organism evidence="16 17">
    <name type="scientific">Permianibacter aggregans</name>
    <dbReference type="NCBI Taxonomy" id="1510150"/>
    <lineage>
        <taxon>Bacteria</taxon>
        <taxon>Pseudomonadati</taxon>
        <taxon>Pseudomonadota</taxon>
        <taxon>Gammaproteobacteria</taxon>
        <taxon>Pseudomonadales</taxon>
        <taxon>Pseudomonadaceae</taxon>
        <taxon>Permianibacter</taxon>
    </lineage>
</organism>
<dbReference type="InterPro" id="IPR004616">
    <property type="entry name" value="Leu/Phe-tRNA_Trfase"/>
</dbReference>
<dbReference type="AlphaFoldDB" id="A0A4R6UYG5"/>
<keyword evidence="2 15" id="KW-0963">Cytoplasm</keyword>
<comment type="subcellular location">
    <subcellularLocation>
        <location evidence="1 15">Cytoplasm</location>
    </subcellularLocation>
</comment>
<keyword evidence="3 15" id="KW-0808">Transferase</keyword>
<dbReference type="EC" id="2.3.2.6" evidence="10 15"/>
<sequence length="242" mass="27109">MKQRLTLIDGDIPFPAPANAMAEPNGLLAVGGDLSPNRLLDAYRHGIFPWYGPDDPILWWSPDPRAVFQVNNWQPNVSLKKALRKQQFDVSLNQQFDHVIEACARTPRPGQDGTWITRDIQAAYKRLFRRGSAFSIEVTANGQLFGGMYGVHIGRMVYGESMFSWQTNASKYALAALLFWMKQQALPLLDAQVANAHTTMLGASQMAREEFLDHVATLSTQTVSNECWQPRSLTPLLCGDSR</sequence>
<evidence type="ECO:0000313" key="17">
    <source>
        <dbReference type="Proteomes" id="UP000295375"/>
    </source>
</evidence>
<dbReference type="OrthoDB" id="9790282at2"/>
<comment type="catalytic activity">
    <reaction evidence="7 15">
        <text>N-terminal L-lysyl-[protein] + L-leucyl-tRNA(Leu) = N-terminal L-leucyl-L-lysyl-[protein] + tRNA(Leu) + H(+)</text>
        <dbReference type="Rhea" id="RHEA:12340"/>
        <dbReference type="Rhea" id="RHEA-COMP:9613"/>
        <dbReference type="Rhea" id="RHEA-COMP:9622"/>
        <dbReference type="Rhea" id="RHEA-COMP:12670"/>
        <dbReference type="Rhea" id="RHEA-COMP:12671"/>
        <dbReference type="ChEBI" id="CHEBI:15378"/>
        <dbReference type="ChEBI" id="CHEBI:65249"/>
        <dbReference type="ChEBI" id="CHEBI:78442"/>
        <dbReference type="ChEBI" id="CHEBI:78494"/>
        <dbReference type="ChEBI" id="CHEBI:133043"/>
        <dbReference type="EC" id="2.3.2.6"/>
    </reaction>
</comment>
<dbReference type="SUPFAM" id="SSF55729">
    <property type="entry name" value="Acyl-CoA N-acyltransferases (Nat)"/>
    <property type="match status" value="1"/>
</dbReference>
<dbReference type="InterPro" id="IPR042203">
    <property type="entry name" value="Leu/Phe-tRNA_Trfase_C"/>
</dbReference>
<name>A0A4R6UYG5_9GAMM</name>
<evidence type="ECO:0000256" key="12">
    <source>
        <dbReference type="ARBA" id="ARBA00077136"/>
    </source>
</evidence>
<comment type="catalytic activity">
    <reaction evidence="6 15">
        <text>N-terminal L-arginyl-[protein] + L-leucyl-tRNA(Leu) = N-terminal L-leucyl-L-arginyl-[protein] + tRNA(Leu) + H(+)</text>
        <dbReference type="Rhea" id="RHEA:50416"/>
        <dbReference type="Rhea" id="RHEA-COMP:9613"/>
        <dbReference type="Rhea" id="RHEA-COMP:9622"/>
        <dbReference type="Rhea" id="RHEA-COMP:12672"/>
        <dbReference type="Rhea" id="RHEA-COMP:12673"/>
        <dbReference type="ChEBI" id="CHEBI:15378"/>
        <dbReference type="ChEBI" id="CHEBI:64719"/>
        <dbReference type="ChEBI" id="CHEBI:78442"/>
        <dbReference type="ChEBI" id="CHEBI:78494"/>
        <dbReference type="ChEBI" id="CHEBI:133044"/>
        <dbReference type="EC" id="2.3.2.6"/>
    </reaction>
</comment>
<proteinExistence type="inferred from homology"/>
<evidence type="ECO:0000256" key="9">
    <source>
        <dbReference type="ARBA" id="ARBA00061535"/>
    </source>
</evidence>
<dbReference type="Pfam" id="PF03588">
    <property type="entry name" value="Leu_Phe_trans"/>
    <property type="match status" value="1"/>
</dbReference>
<dbReference type="HAMAP" id="MF_00688">
    <property type="entry name" value="Leu_Phe_trans"/>
    <property type="match status" value="1"/>
</dbReference>
<evidence type="ECO:0000256" key="13">
    <source>
        <dbReference type="ARBA" id="ARBA00077165"/>
    </source>
</evidence>
<dbReference type="RefSeq" id="WP_133589842.1">
    <property type="nucleotide sequence ID" value="NZ_CP037953.1"/>
</dbReference>
<dbReference type="InterPro" id="IPR042221">
    <property type="entry name" value="Leu/Phe-tRNA_Trfase_N"/>
</dbReference>
<dbReference type="Gene3D" id="3.40.630.70">
    <property type="entry name" value="Leucyl/phenylalanyl-tRNA-protein transferase, C-terminal domain"/>
    <property type="match status" value="1"/>
</dbReference>
<dbReference type="PANTHER" id="PTHR30098">
    <property type="entry name" value="LEUCYL/PHENYLALANYL-TRNA--PROTEIN TRANSFERASE"/>
    <property type="match status" value="1"/>
</dbReference>
<dbReference type="Proteomes" id="UP000295375">
    <property type="component" value="Unassembled WGS sequence"/>
</dbReference>
<reference evidence="16 17" key="1">
    <citation type="submission" date="2019-03" db="EMBL/GenBank/DDBJ databases">
        <title>Genomic Encyclopedia of Type Strains, Phase IV (KMG-IV): sequencing the most valuable type-strain genomes for metagenomic binning, comparative biology and taxonomic classification.</title>
        <authorList>
            <person name="Goeker M."/>
        </authorList>
    </citation>
    <scope>NUCLEOTIDE SEQUENCE [LARGE SCALE GENOMIC DNA]</scope>
    <source>
        <strain evidence="16 17">DSM 103792</strain>
    </source>
</reference>
<dbReference type="NCBIfam" id="TIGR00667">
    <property type="entry name" value="aat"/>
    <property type="match status" value="1"/>
</dbReference>
<dbReference type="GO" id="GO:0008914">
    <property type="term" value="F:leucyl-tRNA--protein transferase activity"/>
    <property type="evidence" value="ECO:0007669"/>
    <property type="project" value="UniProtKB-UniRule"/>
</dbReference>
<dbReference type="Gene3D" id="3.30.70.3550">
    <property type="entry name" value="Leucyl/phenylalanyl-tRNA-protein transferase, N-terminal domain"/>
    <property type="match status" value="1"/>
</dbReference>
<comment type="similarity">
    <text evidence="9 15">Belongs to the L/F-transferase family.</text>
</comment>
<keyword evidence="17" id="KW-1185">Reference proteome</keyword>
<evidence type="ECO:0000256" key="3">
    <source>
        <dbReference type="ARBA" id="ARBA00022679"/>
    </source>
</evidence>
<evidence type="ECO:0000256" key="7">
    <source>
        <dbReference type="ARBA" id="ARBA00051538"/>
    </source>
</evidence>
<comment type="caution">
    <text evidence="16">The sequence shown here is derived from an EMBL/GenBank/DDBJ whole genome shotgun (WGS) entry which is preliminary data.</text>
</comment>
<evidence type="ECO:0000256" key="1">
    <source>
        <dbReference type="ARBA" id="ARBA00004496"/>
    </source>
</evidence>
<accession>A0A4R6UYG5</accession>
<evidence type="ECO:0000256" key="11">
    <source>
        <dbReference type="ARBA" id="ARBA00074372"/>
    </source>
</evidence>
<dbReference type="GO" id="GO:0005737">
    <property type="term" value="C:cytoplasm"/>
    <property type="evidence" value="ECO:0007669"/>
    <property type="project" value="UniProtKB-SubCell"/>
</dbReference>
<dbReference type="InterPro" id="IPR016181">
    <property type="entry name" value="Acyl_CoA_acyltransferase"/>
</dbReference>